<dbReference type="SMART" id="SM00320">
    <property type="entry name" value="WD40"/>
    <property type="match status" value="6"/>
</dbReference>
<dbReference type="InParanoid" id="D8T4H0"/>
<dbReference type="FunFam" id="1.10.1540.10:FF:000001">
    <property type="entry name" value="neurobeachin isoform X1"/>
    <property type="match status" value="1"/>
</dbReference>
<reference evidence="6 7" key="1">
    <citation type="journal article" date="2011" name="Science">
        <title>The Selaginella genome identifies genetic changes associated with the evolution of vascular plants.</title>
        <authorList>
            <person name="Banks J.A."/>
            <person name="Nishiyama T."/>
            <person name="Hasebe M."/>
            <person name="Bowman J.L."/>
            <person name="Gribskov M."/>
            <person name="dePamphilis C."/>
            <person name="Albert V.A."/>
            <person name="Aono N."/>
            <person name="Aoyama T."/>
            <person name="Ambrose B.A."/>
            <person name="Ashton N.W."/>
            <person name="Axtell M.J."/>
            <person name="Barker E."/>
            <person name="Barker M.S."/>
            <person name="Bennetzen J.L."/>
            <person name="Bonawitz N.D."/>
            <person name="Chapple C."/>
            <person name="Cheng C."/>
            <person name="Correa L.G."/>
            <person name="Dacre M."/>
            <person name="DeBarry J."/>
            <person name="Dreyer I."/>
            <person name="Elias M."/>
            <person name="Engstrom E.M."/>
            <person name="Estelle M."/>
            <person name="Feng L."/>
            <person name="Finet C."/>
            <person name="Floyd S.K."/>
            <person name="Frommer W.B."/>
            <person name="Fujita T."/>
            <person name="Gramzow L."/>
            <person name="Gutensohn M."/>
            <person name="Harholt J."/>
            <person name="Hattori M."/>
            <person name="Heyl A."/>
            <person name="Hirai T."/>
            <person name="Hiwatashi Y."/>
            <person name="Ishikawa M."/>
            <person name="Iwata M."/>
            <person name="Karol K.G."/>
            <person name="Koehler B."/>
            <person name="Kolukisaoglu U."/>
            <person name="Kubo M."/>
            <person name="Kurata T."/>
            <person name="Lalonde S."/>
            <person name="Li K."/>
            <person name="Li Y."/>
            <person name="Litt A."/>
            <person name="Lyons E."/>
            <person name="Manning G."/>
            <person name="Maruyama T."/>
            <person name="Michael T.P."/>
            <person name="Mikami K."/>
            <person name="Miyazaki S."/>
            <person name="Morinaga S."/>
            <person name="Murata T."/>
            <person name="Mueller-Roeber B."/>
            <person name="Nelson D.R."/>
            <person name="Obara M."/>
            <person name="Oguri Y."/>
            <person name="Olmstead R.G."/>
            <person name="Onodera N."/>
            <person name="Petersen B.L."/>
            <person name="Pils B."/>
            <person name="Prigge M."/>
            <person name="Rensing S.A."/>
            <person name="Riano-Pachon D.M."/>
            <person name="Roberts A.W."/>
            <person name="Sato Y."/>
            <person name="Scheller H.V."/>
            <person name="Schulz B."/>
            <person name="Schulz C."/>
            <person name="Shakirov E.V."/>
            <person name="Shibagaki N."/>
            <person name="Shinohara N."/>
            <person name="Shippen D.E."/>
            <person name="Soerensen I."/>
            <person name="Sotooka R."/>
            <person name="Sugimoto N."/>
            <person name="Sugita M."/>
            <person name="Sumikawa N."/>
            <person name="Tanurdzic M."/>
            <person name="Theissen G."/>
            <person name="Ulvskov P."/>
            <person name="Wakazuki S."/>
            <person name="Weng J.K."/>
            <person name="Willats W.W."/>
            <person name="Wipf D."/>
            <person name="Wolf P.G."/>
            <person name="Yang L."/>
            <person name="Zimmer A.D."/>
            <person name="Zhu Q."/>
            <person name="Mitros T."/>
            <person name="Hellsten U."/>
            <person name="Loque D."/>
            <person name="Otillar R."/>
            <person name="Salamov A."/>
            <person name="Schmutz J."/>
            <person name="Shapiro H."/>
            <person name="Lindquist E."/>
            <person name="Lucas S."/>
            <person name="Rokhsar D."/>
            <person name="Grigoriev I.V."/>
        </authorList>
    </citation>
    <scope>NUCLEOTIDE SEQUENCE [LARGE SCALE GENOMIC DNA]</scope>
</reference>
<dbReference type="eggNOG" id="KOG1786">
    <property type="taxonomic scope" value="Eukaryota"/>
</dbReference>
<feature type="repeat" description="WD" evidence="3">
    <location>
        <begin position="847"/>
        <end position="882"/>
    </location>
</feature>
<dbReference type="InterPro" id="IPR015943">
    <property type="entry name" value="WD40/YVTN_repeat-like_dom_sf"/>
</dbReference>
<dbReference type="Pfam" id="PF00400">
    <property type="entry name" value="WD40"/>
    <property type="match status" value="2"/>
</dbReference>
<dbReference type="SUPFAM" id="SSF50729">
    <property type="entry name" value="PH domain-like"/>
    <property type="match status" value="1"/>
</dbReference>
<gene>
    <name evidence="6" type="ORF">SELMODRAFT_448049</name>
</gene>
<sequence length="1080" mass="120025">MWSDGSARAARRFSYLLLQDGEHYIQDWIATCKPPSAPRLRLHSSSWQQNWIKGRLRLCSKSIFFEPDAASIPILMLPLNKVSRIEQLADRPELEMKGNRGFMVEVSLLVTMKKNGVDAPYEFDKSEGTWWFILDFAPVQQFLHQAQSLLSVNSLPPPERDMILRNTAAQKEAQAHFDISRLEDYNEEILFNFPAAQASLQFPTSQQKTRILATGSCLHQPLHNLNNDTPVRSQKLSFIIAVAKRRHSLQHIGLEIFFKDVNMFTRQTSVGGFVDGGTAFFTFLSVQDRDNARDLLVDKLKGQTSSIGSLLDKGSSWLDRVTAAWQAGHISNYDYLMYLNLVAGRTRCDLAQWPVMPWVLKDYESTTLNLKDPASFRDLSKPIGALNPSRLAIFHERFQQMPCKDVSHPPFLYGTHYSAPGYVLYWLVRVAPAHMLRLQNGRFDTPDRLFFSIGESWQSVLTNHADVKELIPEFYGLPSGFLVTRNDVNLGVRQNGVPVGDVTLPPWAKDPDDFLIKNRRALECKHVSMNIQEWIDLIFGYKQQGEAALAADNVFHYLTYEGAVDLDKIEDPFERMSFEAQINEFGQAPQQLFTGPHPSRSAVETSVDFEEHRQAMVESGTGSLCAAILSRIMSKTAAFEGGATEEMRVAEAALSHTISVGIPESVKQDSGSDTEEDDILSAKIEFKREAEASTFHQSAWSSTPKTPAWLPTPHTPQLDANLFRRSKSPNFMLSPRMECREQPWTLKKLTDSQQPWRVHREPVNAVLVSDDNASESSTLYSASKDGLIKVYSLSEGFQVRATKLGNLPISSLALATSNDAYPTVLAGSYDNCVYAYSVDYGRSLGKVRVHDDSVSCLRVSNSKMVTGSWDATVKVWTLDEGRGGWVHNSGASNTPIVVAEIELTEHEAGIWSLDVDSTGVVVASGAEDGTVILWDIRSNGIPIWTSNDLAGSASSMRMSSDGHKLIVVSTSGFIYAMELRRGGSILSQKNCETPLRSCEVIGDVALAGSFSGELLFWSWDNDAATFQNLRNHSEAVTSIGVGRRHGMAASVATASEDCMIQIQQLGGRGLLHAILRSSAS</sequence>
<dbReference type="CDD" id="cd06071">
    <property type="entry name" value="Beach"/>
    <property type="match status" value="1"/>
</dbReference>
<dbReference type="InterPro" id="IPR036372">
    <property type="entry name" value="BEACH_dom_sf"/>
</dbReference>
<dbReference type="PRINTS" id="PR00320">
    <property type="entry name" value="GPROTEINBRPT"/>
</dbReference>
<dbReference type="InterPro" id="IPR036322">
    <property type="entry name" value="WD40_repeat_dom_sf"/>
</dbReference>
<dbReference type="HOGENOM" id="CLU_000218_5_2_1"/>
<dbReference type="InterPro" id="IPR050865">
    <property type="entry name" value="BEACH_Domain"/>
</dbReference>
<evidence type="ECO:0000259" key="5">
    <source>
        <dbReference type="PROSITE" id="PS51783"/>
    </source>
</evidence>
<evidence type="ECO:0000256" key="2">
    <source>
        <dbReference type="ARBA" id="ARBA00022737"/>
    </source>
</evidence>
<dbReference type="PROSITE" id="PS00678">
    <property type="entry name" value="WD_REPEATS_1"/>
    <property type="match status" value="1"/>
</dbReference>
<dbReference type="InterPro" id="IPR023362">
    <property type="entry name" value="PH-BEACH_dom"/>
</dbReference>
<dbReference type="PANTHER" id="PTHR13743:SF123">
    <property type="entry name" value="PROTEIN FAN"/>
    <property type="match status" value="1"/>
</dbReference>
<dbReference type="SUPFAM" id="SSF50978">
    <property type="entry name" value="WD40 repeat-like"/>
    <property type="match status" value="1"/>
</dbReference>
<dbReference type="PROSITE" id="PS50294">
    <property type="entry name" value="WD_REPEATS_REGION"/>
    <property type="match status" value="2"/>
</dbReference>
<dbReference type="SMART" id="SM01026">
    <property type="entry name" value="Beach"/>
    <property type="match status" value="1"/>
</dbReference>
<keyword evidence="7" id="KW-1185">Reference proteome</keyword>
<dbReference type="PROSITE" id="PS50082">
    <property type="entry name" value="WD_REPEATS_2"/>
    <property type="match status" value="2"/>
</dbReference>
<evidence type="ECO:0008006" key="8">
    <source>
        <dbReference type="Google" id="ProtNLM"/>
    </source>
</evidence>
<dbReference type="SUPFAM" id="SSF81837">
    <property type="entry name" value="BEACH domain"/>
    <property type="match status" value="1"/>
</dbReference>
<dbReference type="InterPro" id="IPR000409">
    <property type="entry name" value="BEACH_dom"/>
</dbReference>
<evidence type="ECO:0000256" key="3">
    <source>
        <dbReference type="PROSITE-ProRule" id="PRU00221"/>
    </source>
</evidence>
<evidence type="ECO:0000313" key="6">
    <source>
        <dbReference type="EMBL" id="EFJ08419.1"/>
    </source>
</evidence>
<keyword evidence="1 3" id="KW-0853">WD repeat</keyword>
<dbReference type="AlphaFoldDB" id="D8T4H0"/>
<dbReference type="OMA" id="QVYKRRY"/>
<evidence type="ECO:0000313" key="7">
    <source>
        <dbReference type="Proteomes" id="UP000001514"/>
    </source>
</evidence>
<dbReference type="PANTHER" id="PTHR13743">
    <property type="entry name" value="BEIGE/BEACH-RELATED"/>
    <property type="match status" value="1"/>
</dbReference>
<evidence type="ECO:0000259" key="4">
    <source>
        <dbReference type="PROSITE" id="PS50197"/>
    </source>
</evidence>
<dbReference type="EMBL" id="GL377674">
    <property type="protein sequence ID" value="EFJ08419.1"/>
    <property type="molecule type" value="Genomic_DNA"/>
</dbReference>
<dbReference type="Pfam" id="PF25400">
    <property type="entry name" value="PH_FAN"/>
    <property type="match status" value="1"/>
</dbReference>
<dbReference type="PROSITE" id="PS50197">
    <property type="entry name" value="BEACH"/>
    <property type="match status" value="1"/>
</dbReference>
<dbReference type="Gramene" id="EFJ08419">
    <property type="protein sequence ID" value="EFJ08419"/>
    <property type="gene ID" value="SELMODRAFT_448049"/>
</dbReference>
<evidence type="ECO:0000256" key="1">
    <source>
        <dbReference type="ARBA" id="ARBA00022574"/>
    </source>
</evidence>
<keyword evidence="2" id="KW-0677">Repeat</keyword>
<protein>
    <recommendedName>
        <fullName evidence="8">BEACH domain-containing protein</fullName>
    </recommendedName>
</protein>
<feature type="repeat" description="WD" evidence="3">
    <location>
        <begin position="903"/>
        <end position="938"/>
    </location>
</feature>
<proteinExistence type="predicted"/>
<dbReference type="InterPro" id="IPR020472">
    <property type="entry name" value="WD40_PAC1"/>
</dbReference>
<dbReference type="KEGG" id="smo:SELMODRAFT_448049"/>
<dbReference type="InterPro" id="IPR019775">
    <property type="entry name" value="WD40_repeat_CS"/>
</dbReference>
<dbReference type="PROSITE" id="PS51783">
    <property type="entry name" value="PH_BEACH"/>
    <property type="match status" value="1"/>
</dbReference>
<dbReference type="Gene3D" id="1.10.1540.10">
    <property type="entry name" value="BEACH domain"/>
    <property type="match status" value="1"/>
</dbReference>
<dbReference type="Gene3D" id="2.130.10.10">
    <property type="entry name" value="YVTN repeat-like/Quinoprotein amine dehydrogenase"/>
    <property type="match status" value="2"/>
</dbReference>
<name>D8T4H0_SELML</name>
<dbReference type="Pfam" id="PF02138">
    <property type="entry name" value="Beach"/>
    <property type="match status" value="1"/>
</dbReference>
<dbReference type="Proteomes" id="UP000001514">
    <property type="component" value="Unassembled WGS sequence"/>
</dbReference>
<accession>D8T4H0</accession>
<feature type="domain" description="BEACH-type PH" evidence="5">
    <location>
        <begin position="187"/>
        <end position="297"/>
    </location>
</feature>
<organism evidence="7">
    <name type="scientific">Selaginella moellendorffii</name>
    <name type="common">Spikemoss</name>
    <dbReference type="NCBI Taxonomy" id="88036"/>
    <lineage>
        <taxon>Eukaryota</taxon>
        <taxon>Viridiplantae</taxon>
        <taxon>Streptophyta</taxon>
        <taxon>Embryophyta</taxon>
        <taxon>Tracheophyta</taxon>
        <taxon>Lycopodiopsida</taxon>
        <taxon>Selaginellales</taxon>
        <taxon>Selaginellaceae</taxon>
        <taxon>Selaginella</taxon>
    </lineage>
</organism>
<feature type="domain" description="BEACH" evidence="4">
    <location>
        <begin position="310"/>
        <end position="600"/>
    </location>
</feature>
<dbReference type="InterPro" id="IPR057496">
    <property type="entry name" value="FAN-like_PH"/>
</dbReference>
<dbReference type="InterPro" id="IPR001680">
    <property type="entry name" value="WD40_rpt"/>
</dbReference>